<comment type="caution">
    <text evidence="2">The sequence shown here is derived from an EMBL/GenBank/DDBJ whole genome shotgun (WGS) entry which is preliminary data.</text>
</comment>
<dbReference type="RefSeq" id="WP_009138554.1">
    <property type="nucleotide sequence ID" value="NZ_JH815198.1"/>
</dbReference>
<protein>
    <recommendedName>
        <fullName evidence="1">Methyltransferase domain-containing protein</fullName>
    </recommendedName>
</protein>
<keyword evidence="3" id="KW-1185">Reference proteome</keyword>
<dbReference type="Gene3D" id="3.40.50.150">
    <property type="entry name" value="Vaccinia Virus protein VP39"/>
    <property type="match status" value="1"/>
</dbReference>
<dbReference type="Pfam" id="PF13649">
    <property type="entry name" value="Methyltransf_25"/>
    <property type="match status" value="1"/>
</dbReference>
<dbReference type="EMBL" id="ADMD01000001">
    <property type="protein sequence ID" value="EJZ84714.1"/>
    <property type="molecule type" value="Genomic_DNA"/>
</dbReference>
<reference evidence="2 3" key="1">
    <citation type="submission" date="2012-08" db="EMBL/GenBank/DDBJ databases">
        <title>The Genome Sequence of Slackia piriformis YIT 12062.</title>
        <authorList>
            <consortium name="The Broad Institute Genome Sequencing Platform"/>
            <person name="Earl A."/>
            <person name="Ward D."/>
            <person name="Feldgarden M."/>
            <person name="Gevers D."/>
            <person name="Morotomi M."/>
            <person name="Walker B."/>
            <person name="Young S.K."/>
            <person name="Zeng Q."/>
            <person name="Gargeya S."/>
            <person name="Fitzgerald M."/>
            <person name="Haas B."/>
            <person name="Abouelleil A."/>
            <person name="Alvarado L."/>
            <person name="Arachchi H.M."/>
            <person name="Berlin A.M."/>
            <person name="Chapman S.B."/>
            <person name="Goldberg J."/>
            <person name="Griggs A."/>
            <person name="Gujja S."/>
            <person name="Hansen M."/>
            <person name="Howarth C."/>
            <person name="Imamovic A."/>
            <person name="Larimer J."/>
            <person name="McCowen C."/>
            <person name="Montmayeur A."/>
            <person name="Murphy C."/>
            <person name="Neiman D."/>
            <person name="Pearson M."/>
            <person name="Priest M."/>
            <person name="Roberts A."/>
            <person name="Saif S."/>
            <person name="Shea T."/>
            <person name="Sisk P."/>
            <person name="Sykes S."/>
            <person name="Wortman J."/>
            <person name="Nusbaum C."/>
            <person name="Birren B."/>
        </authorList>
    </citation>
    <scope>NUCLEOTIDE SEQUENCE [LARGE SCALE GENOMIC DNA]</scope>
    <source>
        <strain evidence="2 3">YIT 12062</strain>
    </source>
</reference>
<name>K0YYJ1_9ACTN</name>
<dbReference type="CDD" id="cd02440">
    <property type="entry name" value="AdoMet_MTases"/>
    <property type="match status" value="1"/>
</dbReference>
<dbReference type="InterPro" id="IPR029063">
    <property type="entry name" value="SAM-dependent_MTases_sf"/>
</dbReference>
<evidence type="ECO:0000313" key="2">
    <source>
        <dbReference type="EMBL" id="EJZ84714.1"/>
    </source>
</evidence>
<dbReference type="AlphaFoldDB" id="K0YYJ1"/>
<sequence>MHNRTTSSKRLDISNKDQLFAADKQRDIALCGRSLAEPGTTRFSRQGAHDPTPTPYFILESLFSDLEFFDDSHLLDVGCGTGRVLSFFVQSGLPGKATGIELDPDIAEYARAWTRRFENVDVLCGNALEMPLAAFTHVYLFNPFDTNVLMQFIMKIEAEARRSLTLVHMSDNGETYSYIGRSGWSLLRQGEFQSYRTATGRSFHVYDCPQHFSIWRFDPEA</sequence>
<dbReference type="InterPro" id="IPR041698">
    <property type="entry name" value="Methyltransf_25"/>
</dbReference>
<dbReference type="HOGENOM" id="CLU_1320190_0_0_11"/>
<proteinExistence type="predicted"/>
<feature type="domain" description="Methyltransferase" evidence="1">
    <location>
        <begin position="75"/>
        <end position="145"/>
    </location>
</feature>
<evidence type="ECO:0000259" key="1">
    <source>
        <dbReference type="Pfam" id="PF13649"/>
    </source>
</evidence>
<dbReference type="PATRIC" id="fig|742818.3.peg.355"/>
<accession>K0YYJ1</accession>
<evidence type="ECO:0000313" key="3">
    <source>
        <dbReference type="Proteomes" id="UP000006069"/>
    </source>
</evidence>
<dbReference type="Proteomes" id="UP000006069">
    <property type="component" value="Unassembled WGS sequence"/>
</dbReference>
<dbReference type="SUPFAM" id="SSF53335">
    <property type="entry name" value="S-adenosyl-L-methionine-dependent methyltransferases"/>
    <property type="match status" value="1"/>
</dbReference>
<dbReference type="eggNOG" id="COG2890">
    <property type="taxonomic scope" value="Bacteria"/>
</dbReference>
<organism evidence="2 3">
    <name type="scientific">Slackia piriformis YIT 12062</name>
    <dbReference type="NCBI Taxonomy" id="742818"/>
    <lineage>
        <taxon>Bacteria</taxon>
        <taxon>Bacillati</taxon>
        <taxon>Actinomycetota</taxon>
        <taxon>Coriobacteriia</taxon>
        <taxon>Eggerthellales</taxon>
        <taxon>Eggerthellaceae</taxon>
        <taxon>Slackia</taxon>
    </lineage>
</organism>
<dbReference type="OrthoDB" id="7062303at2"/>
<dbReference type="InParanoid" id="K0YYJ1"/>
<gene>
    <name evidence="2" type="ORF">HMPREF9451_00318</name>
</gene>